<dbReference type="AlphaFoldDB" id="A0A1G7IBZ6"/>
<organism evidence="1 2">
    <name type="scientific">Cellulophaga baltica</name>
    <dbReference type="NCBI Taxonomy" id="76594"/>
    <lineage>
        <taxon>Bacteria</taxon>
        <taxon>Pseudomonadati</taxon>
        <taxon>Bacteroidota</taxon>
        <taxon>Flavobacteriia</taxon>
        <taxon>Flavobacteriales</taxon>
        <taxon>Flavobacteriaceae</taxon>
        <taxon>Cellulophaga</taxon>
    </lineage>
</organism>
<dbReference type="Pfam" id="PF13671">
    <property type="entry name" value="AAA_33"/>
    <property type="match status" value="1"/>
</dbReference>
<accession>A0A1G7IBZ6</accession>
<dbReference type="RefSeq" id="WP_074538677.1">
    <property type="nucleotide sequence ID" value="NZ_FNBD01000007.1"/>
</dbReference>
<keyword evidence="2" id="KW-1185">Reference proteome</keyword>
<name>A0A1G7IBZ6_9FLAO</name>
<dbReference type="EMBL" id="FNBD01000007">
    <property type="protein sequence ID" value="SDF10277.1"/>
    <property type="molecule type" value="Genomic_DNA"/>
</dbReference>
<proteinExistence type="predicted"/>
<dbReference type="Proteomes" id="UP000182114">
    <property type="component" value="Unassembled WGS sequence"/>
</dbReference>
<gene>
    <name evidence="1" type="ORF">SAMN04487992_107163</name>
</gene>
<dbReference type="GO" id="GO:0016301">
    <property type="term" value="F:kinase activity"/>
    <property type="evidence" value="ECO:0007669"/>
    <property type="project" value="UniProtKB-KW"/>
</dbReference>
<reference evidence="2" key="1">
    <citation type="submission" date="2016-10" db="EMBL/GenBank/DDBJ databases">
        <authorList>
            <person name="Varghese N."/>
            <person name="Submissions S."/>
        </authorList>
    </citation>
    <scope>NUCLEOTIDE SEQUENCE [LARGE SCALE GENOMIC DNA]</scope>
    <source>
        <strain evidence="2">DSM 24729</strain>
    </source>
</reference>
<keyword evidence="1" id="KW-0808">Transferase</keyword>
<dbReference type="SUPFAM" id="SSF52540">
    <property type="entry name" value="P-loop containing nucleoside triphosphate hydrolases"/>
    <property type="match status" value="1"/>
</dbReference>
<evidence type="ECO:0000313" key="2">
    <source>
        <dbReference type="Proteomes" id="UP000182114"/>
    </source>
</evidence>
<evidence type="ECO:0000313" key="1">
    <source>
        <dbReference type="EMBL" id="SDF10277.1"/>
    </source>
</evidence>
<keyword evidence="1" id="KW-0418">Kinase</keyword>
<protein>
    <submittedName>
        <fullName evidence="1">Predicted kinase</fullName>
    </submittedName>
</protein>
<dbReference type="InterPro" id="IPR027417">
    <property type="entry name" value="P-loop_NTPase"/>
</dbReference>
<sequence>MIYLIVGNTGAGKTTYSHQLKEKVGGFLFSIDVWNSILFLPDKKDEDGLAWFLERIDRAEDLMQEQLLQLQRIGVDAILDLGFSKYEHRQKFRDFAQANSIEVELHFLDIPKKERQKRVMQRNIKKGATFSFEVTNENFQFMEDWFETPTSKELQNAIIRIL</sequence>
<dbReference type="eggNOG" id="COG0645">
    <property type="taxonomic scope" value="Bacteria"/>
</dbReference>
<dbReference type="Gene3D" id="3.40.50.300">
    <property type="entry name" value="P-loop containing nucleotide triphosphate hydrolases"/>
    <property type="match status" value="1"/>
</dbReference>